<dbReference type="GeneID" id="140007231"/>
<dbReference type="InterPro" id="IPR002156">
    <property type="entry name" value="RNaseH_domain"/>
</dbReference>
<organism evidence="2 3">
    <name type="scientific">Coffea arabica</name>
    <name type="common">Arabian coffee</name>
    <dbReference type="NCBI Taxonomy" id="13443"/>
    <lineage>
        <taxon>Eukaryota</taxon>
        <taxon>Viridiplantae</taxon>
        <taxon>Streptophyta</taxon>
        <taxon>Embryophyta</taxon>
        <taxon>Tracheophyta</taxon>
        <taxon>Spermatophyta</taxon>
        <taxon>Magnoliopsida</taxon>
        <taxon>eudicotyledons</taxon>
        <taxon>Gunneridae</taxon>
        <taxon>Pentapetalae</taxon>
        <taxon>asterids</taxon>
        <taxon>lamiids</taxon>
        <taxon>Gentianales</taxon>
        <taxon>Rubiaceae</taxon>
        <taxon>Ixoroideae</taxon>
        <taxon>Gardenieae complex</taxon>
        <taxon>Bertiereae - Coffeeae clade</taxon>
        <taxon>Coffeeae</taxon>
        <taxon>Coffea</taxon>
    </lineage>
</organism>
<evidence type="ECO:0000313" key="2">
    <source>
        <dbReference type="Proteomes" id="UP001652660"/>
    </source>
</evidence>
<dbReference type="RefSeq" id="XP_071906030.1">
    <property type="nucleotide sequence ID" value="XM_072049929.1"/>
</dbReference>
<dbReference type="InterPro" id="IPR053151">
    <property type="entry name" value="RNase_H-like"/>
</dbReference>
<dbReference type="PANTHER" id="PTHR47723:SF19">
    <property type="entry name" value="POLYNUCLEOTIDYL TRANSFERASE, RIBONUCLEASE H-LIKE SUPERFAMILY PROTEIN"/>
    <property type="match status" value="1"/>
</dbReference>
<protein>
    <recommendedName>
        <fullName evidence="1">RNase H type-1 domain-containing protein</fullName>
    </recommendedName>
</protein>
<dbReference type="PROSITE" id="PS50879">
    <property type="entry name" value="RNASE_H_1"/>
    <property type="match status" value="1"/>
</dbReference>
<dbReference type="CDD" id="cd06222">
    <property type="entry name" value="RNase_H_like"/>
    <property type="match status" value="1"/>
</dbReference>
<dbReference type="PANTHER" id="PTHR47723">
    <property type="entry name" value="OS05G0353850 PROTEIN"/>
    <property type="match status" value="1"/>
</dbReference>
<accession>A0ABM4UFG4</accession>
<name>A0ABM4UFG4_COFAR</name>
<evidence type="ECO:0000313" key="3">
    <source>
        <dbReference type="RefSeq" id="XP_071906030.1"/>
    </source>
</evidence>
<dbReference type="Proteomes" id="UP001652660">
    <property type="component" value="Chromosome 5c"/>
</dbReference>
<dbReference type="InterPro" id="IPR036397">
    <property type="entry name" value="RNaseH_sf"/>
</dbReference>
<proteinExistence type="predicted"/>
<keyword evidence="2" id="KW-1185">Reference proteome</keyword>
<evidence type="ECO:0000259" key="1">
    <source>
        <dbReference type="PROSITE" id="PS50879"/>
    </source>
</evidence>
<gene>
    <name evidence="3" type="primary">LOC140007231</name>
</gene>
<reference evidence="3" key="1">
    <citation type="submission" date="2025-08" db="UniProtKB">
        <authorList>
            <consortium name="RefSeq"/>
        </authorList>
    </citation>
    <scope>IDENTIFICATION</scope>
    <source>
        <tissue evidence="3">Leaves</tissue>
    </source>
</reference>
<dbReference type="Pfam" id="PF13456">
    <property type="entry name" value="RVT_3"/>
    <property type="match status" value="1"/>
</dbReference>
<dbReference type="SUPFAM" id="SSF53098">
    <property type="entry name" value="Ribonuclease H-like"/>
    <property type="match status" value="1"/>
</dbReference>
<feature type="domain" description="RNase H type-1" evidence="1">
    <location>
        <begin position="152"/>
        <end position="240"/>
    </location>
</feature>
<dbReference type="InterPro" id="IPR012337">
    <property type="entry name" value="RNaseH-like_sf"/>
</dbReference>
<dbReference type="Gene3D" id="3.30.420.10">
    <property type="entry name" value="Ribonuclease H-like superfamily/Ribonuclease H"/>
    <property type="match status" value="1"/>
</dbReference>
<dbReference type="InterPro" id="IPR044730">
    <property type="entry name" value="RNase_H-like_dom_plant"/>
</dbReference>
<sequence length="240" mass="26821">MGFQLLSKCFCSAAARAETIEHVFFTGRLALEVWSFFNGICGITPQPQNLRACLLSWWLLATTSEEQWFVLAGFPSWICWNIWKVRNKTVFDGVRSQGQEVCNAIFRDIKAAFEIQFQRLMDARVFPEMYDAIAKIPLPRYGFNIVGWKPSAAGQLTLNTDGCSKRNPGMSGRGGVVRDSNGQLMFAFSVFFGEQTSLRAEVLALLIGLRLCDGRGGATPFVQSDSAILVCILQQRFHCP</sequence>